<evidence type="ECO:0000313" key="3">
    <source>
        <dbReference type="EMBL" id="RDC42609.1"/>
    </source>
</evidence>
<accession>A0A369NW09</accession>
<dbReference type="Pfam" id="PF00149">
    <property type="entry name" value="Metallophos"/>
    <property type="match status" value="1"/>
</dbReference>
<dbReference type="CDD" id="cd00840">
    <property type="entry name" value="MPP_Mre11_N"/>
    <property type="match status" value="1"/>
</dbReference>
<evidence type="ECO:0000313" key="4">
    <source>
        <dbReference type="Proteomes" id="UP000253805"/>
    </source>
</evidence>
<evidence type="ECO:0000256" key="1">
    <source>
        <dbReference type="ARBA" id="ARBA00022801"/>
    </source>
</evidence>
<comment type="caution">
    <text evidence="3">The sequence shown here is derived from an EMBL/GenBank/DDBJ whole genome shotgun (WGS) entry which is preliminary data.</text>
</comment>
<dbReference type="PANTHER" id="PTHR30337">
    <property type="entry name" value="COMPONENT OF ATP-DEPENDENT DSDNA EXONUCLEASE"/>
    <property type="match status" value="1"/>
</dbReference>
<keyword evidence="1" id="KW-0378">Hydrolase</keyword>
<dbReference type="InterPro" id="IPR050535">
    <property type="entry name" value="DNA_Repair-Maintenance_Comp"/>
</dbReference>
<dbReference type="InterPro" id="IPR029052">
    <property type="entry name" value="Metallo-depent_PP-like"/>
</dbReference>
<protein>
    <submittedName>
        <fullName evidence="3">Metallophosphoesterase</fullName>
    </submittedName>
</protein>
<gene>
    <name evidence="3" type="ORF">C1850_09580</name>
</gene>
<name>A0A369NW09_9ACTN</name>
<dbReference type="GO" id="GO:0016787">
    <property type="term" value="F:hydrolase activity"/>
    <property type="evidence" value="ECO:0007669"/>
    <property type="project" value="UniProtKB-KW"/>
</dbReference>
<organism evidence="3 4">
    <name type="scientific">Adlercreutzia equolifaciens subsp. celatus</name>
    <dbReference type="NCBI Taxonomy" id="394340"/>
    <lineage>
        <taxon>Bacteria</taxon>
        <taxon>Bacillati</taxon>
        <taxon>Actinomycetota</taxon>
        <taxon>Coriobacteriia</taxon>
        <taxon>Eggerthellales</taxon>
        <taxon>Eggerthellaceae</taxon>
        <taxon>Adlercreutzia</taxon>
    </lineage>
</organism>
<dbReference type="InterPro" id="IPR004843">
    <property type="entry name" value="Calcineurin-like_PHP"/>
</dbReference>
<dbReference type="SUPFAM" id="SSF56300">
    <property type="entry name" value="Metallo-dependent phosphatases"/>
    <property type="match status" value="1"/>
</dbReference>
<proteinExistence type="predicted"/>
<dbReference type="RefSeq" id="WP_114549520.1">
    <property type="nucleotide sequence ID" value="NZ_PPUT01000027.1"/>
</dbReference>
<dbReference type="EMBL" id="PPUT01000027">
    <property type="protein sequence ID" value="RDC42609.1"/>
    <property type="molecule type" value="Genomic_DNA"/>
</dbReference>
<evidence type="ECO:0000259" key="2">
    <source>
        <dbReference type="Pfam" id="PF00149"/>
    </source>
</evidence>
<sequence length="426" mass="46736">MPETLTFIHAADLHIGAPFRGLRALSDEWARRLVDAIPGAWDRVVEAAVSRNVDFVVVSGDIFDSVRASYRDYLRFFDGLNRLDAEGIPSYLCTGNHDPLSLWQQDFFALPPSATMLAADRPDFALYERDGRPLAVIGGRGYPNKVWSPNEDIAEGITRAAAIRALGPRAAEAPFAVGVLHTGLTLDPVKAPTDPVALLRAGFDYWALGHIHKRWVNDERAPRIAFSGCIQGRDVRETGPRGVNLVTLAVDAPPKVSFIPTASVVWEKVRIDVSDCTNIPALVSKTMRELFAVNGDASCEMMVSRIVLTGATSLHEVLGRPGVLEEVRASLNDAYSEFYCDNLIDETTAPIDEGALRAEGLFPAVFLRTVDRLSEDVEGQIDYLQEEYLARNVPLTAALSEKKARQLTNEAARLVLDLLLQGGDDR</sequence>
<dbReference type="Gene3D" id="3.60.21.10">
    <property type="match status" value="1"/>
</dbReference>
<feature type="domain" description="Calcineurin-like phosphoesterase" evidence="2">
    <location>
        <begin position="6"/>
        <end position="213"/>
    </location>
</feature>
<dbReference type="AlphaFoldDB" id="A0A369NW09"/>
<reference evidence="3 4" key="1">
    <citation type="journal article" date="2018" name="Elife">
        <title>Discovery and characterization of a prevalent human gut bacterial enzyme sufficient for the inactivation of a family of plant toxins.</title>
        <authorList>
            <person name="Koppel N."/>
            <person name="Bisanz J.E."/>
            <person name="Pandelia M.E."/>
            <person name="Turnbaugh P.J."/>
            <person name="Balskus E.P."/>
        </authorList>
    </citation>
    <scope>NUCLEOTIDE SEQUENCE [LARGE SCALE GENOMIC DNA]</scope>
    <source>
        <strain evidence="3 4">OB21 GAM 11</strain>
    </source>
</reference>
<dbReference type="InterPro" id="IPR041796">
    <property type="entry name" value="Mre11_N"/>
</dbReference>
<dbReference type="Proteomes" id="UP000253805">
    <property type="component" value="Unassembled WGS sequence"/>
</dbReference>
<dbReference type="PANTHER" id="PTHR30337:SF7">
    <property type="entry name" value="PHOSPHOESTERASE"/>
    <property type="match status" value="1"/>
</dbReference>